<name>A0A165AVE0_9APHY</name>
<dbReference type="OrthoDB" id="2769707at2759"/>
<dbReference type="RefSeq" id="XP_040757478.1">
    <property type="nucleotide sequence ID" value="XM_040914820.1"/>
</dbReference>
<dbReference type="InParanoid" id="A0A165AVE0"/>
<keyword evidence="3" id="KW-1185">Reference proteome</keyword>
<keyword evidence="1" id="KW-1133">Transmembrane helix</keyword>
<feature type="transmembrane region" description="Helical" evidence="1">
    <location>
        <begin position="20"/>
        <end position="42"/>
    </location>
</feature>
<dbReference type="GeneID" id="63831847"/>
<evidence type="ECO:0000313" key="2">
    <source>
        <dbReference type="EMBL" id="KZS99737.1"/>
    </source>
</evidence>
<dbReference type="Proteomes" id="UP000076871">
    <property type="component" value="Unassembled WGS sequence"/>
</dbReference>
<proteinExistence type="predicted"/>
<keyword evidence="1" id="KW-0812">Transmembrane</keyword>
<sequence>MRYSSLLRTCYFSEKDVFVAGVWGGVLLYDIFVFALLVLNALNRPRRHDHEIISNLQRDGTAIFIMQFLLRMTNFVQSIASGAAQTFVAILIVWSLDTAISFRLFLKSNYVELAMGDRSRFDVISPSAEAVLITEEIELANM</sequence>
<protein>
    <submittedName>
        <fullName evidence="2">Uncharacterized protein</fullName>
    </submittedName>
</protein>
<evidence type="ECO:0000256" key="1">
    <source>
        <dbReference type="SAM" id="Phobius"/>
    </source>
</evidence>
<gene>
    <name evidence="2" type="ORF">LAESUDRAFT_816863</name>
</gene>
<dbReference type="EMBL" id="KV427723">
    <property type="protein sequence ID" value="KZS99737.1"/>
    <property type="molecule type" value="Genomic_DNA"/>
</dbReference>
<accession>A0A165AVE0</accession>
<evidence type="ECO:0000313" key="3">
    <source>
        <dbReference type="Proteomes" id="UP000076871"/>
    </source>
</evidence>
<dbReference type="AlphaFoldDB" id="A0A165AVE0"/>
<reference evidence="2 3" key="1">
    <citation type="journal article" date="2016" name="Mol. Biol. Evol.">
        <title>Comparative Genomics of Early-Diverging Mushroom-Forming Fungi Provides Insights into the Origins of Lignocellulose Decay Capabilities.</title>
        <authorList>
            <person name="Nagy L.G."/>
            <person name="Riley R."/>
            <person name="Tritt A."/>
            <person name="Adam C."/>
            <person name="Daum C."/>
            <person name="Floudas D."/>
            <person name="Sun H."/>
            <person name="Yadav J.S."/>
            <person name="Pangilinan J."/>
            <person name="Larsson K.H."/>
            <person name="Matsuura K."/>
            <person name="Barry K."/>
            <person name="Labutti K."/>
            <person name="Kuo R."/>
            <person name="Ohm R.A."/>
            <person name="Bhattacharya S.S."/>
            <person name="Shirouzu T."/>
            <person name="Yoshinaga Y."/>
            <person name="Martin F.M."/>
            <person name="Grigoriev I.V."/>
            <person name="Hibbett D.S."/>
        </authorList>
    </citation>
    <scope>NUCLEOTIDE SEQUENCE [LARGE SCALE GENOMIC DNA]</scope>
    <source>
        <strain evidence="2 3">93-53</strain>
    </source>
</reference>
<organism evidence="2 3">
    <name type="scientific">Laetiporus sulphureus 93-53</name>
    <dbReference type="NCBI Taxonomy" id="1314785"/>
    <lineage>
        <taxon>Eukaryota</taxon>
        <taxon>Fungi</taxon>
        <taxon>Dikarya</taxon>
        <taxon>Basidiomycota</taxon>
        <taxon>Agaricomycotina</taxon>
        <taxon>Agaricomycetes</taxon>
        <taxon>Polyporales</taxon>
        <taxon>Laetiporus</taxon>
    </lineage>
</organism>
<keyword evidence="1" id="KW-0472">Membrane</keyword>